<name>A0ABR2XFY3_9PEZI</name>
<feature type="signal peptide" evidence="2">
    <location>
        <begin position="1"/>
        <end position="20"/>
    </location>
</feature>
<proteinExistence type="predicted"/>
<comment type="caution">
    <text evidence="3">The sequence shown here is derived from an EMBL/GenBank/DDBJ whole genome shotgun (WGS) entry which is preliminary data.</text>
</comment>
<organism evidence="3 4">
    <name type="scientific">Seiridium cardinale</name>
    <dbReference type="NCBI Taxonomy" id="138064"/>
    <lineage>
        <taxon>Eukaryota</taxon>
        <taxon>Fungi</taxon>
        <taxon>Dikarya</taxon>
        <taxon>Ascomycota</taxon>
        <taxon>Pezizomycotina</taxon>
        <taxon>Sordariomycetes</taxon>
        <taxon>Xylariomycetidae</taxon>
        <taxon>Amphisphaeriales</taxon>
        <taxon>Sporocadaceae</taxon>
        <taxon>Seiridium</taxon>
    </lineage>
</organism>
<feature type="region of interest" description="Disordered" evidence="1">
    <location>
        <begin position="50"/>
        <end position="90"/>
    </location>
</feature>
<keyword evidence="2" id="KW-0732">Signal</keyword>
<feature type="chain" id="PRO_5046223960" evidence="2">
    <location>
        <begin position="21"/>
        <end position="244"/>
    </location>
</feature>
<feature type="compositionally biased region" description="Basic and acidic residues" evidence="1">
    <location>
        <begin position="50"/>
        <end position="64"/>
    </location>
</feature>
<accession>A0ABR2XFY3</accession>
<evidence type="ECO:0000313" key="4">
    <source>
        <dbReference type="Proteomes" id="UP001465668"/>
    </source>
</evidence>
<protein>
    <submittedName>
        <fullName evidence="3">Ecp2 effector protein domain-containing protein</fullName>
    </submittedName>
</protein>
<dbReference type="Proteomes" id="UP001465668">
    <property type="component" value="Unassembled WGS sequence"/>
</dbReference>
<evidence type="ECO:0000256" key="1">
    <source>
        <dbReference type="SAM" id="MobiDB-lite"/>
    </source>
</evidence>
<evidence type="ECO:0000313" key="3">
    <source>
        <dbReference type="EMBL" id="KAK9772694.1"/>
    </source>
</evidence>
<keyword evidence="4" id="KW-1185">Reference proteome</keyword>
<sequence length="244" mass="26698">MFSSYITWPLMAIATSVVLGAPPSEGRASIPGLTARSGLTGMVDFGGKLDDSGNKVSRESRIESRQGPTGMVDFGGNLDDEGNKVSKRYPPLQNRDSDYISSCGKNWVPIDDFKNNERWYMGYREAVKLFCTHITSDYEGKAATVGPKAYAGTTIYTNDAQEQIGLDNGKKPSESVTPGHIEFEIHNKQKSGDHTPTLDNCRLYLMKMAETGQSCYGEDNSDTKGGTWQIGSMDISYHALPAKN</sequence>
<reference evidence="3 4" key="1">
    <citation type="submission" date="2024-02" db="EMBL/GenBank/DDBJ databases">
        <title>First draft genome assembly of two strains of Seiridium cardinale.</title>
        <authorList>
            <person name="Emiliani G."/>
            <person name="Scali E."/>
        </authorList>
    </citation>
    <scope>NUCLEOTIDE SEQUENCE [LARGE SCALE GENOMIC DNA]</scope>
    <source>
        <strain evidence="3 4">BM-138-000479</strain>
    </source>
</reference>
<dbReference type="EMBL" id="JARVKM010000058">
    <property type="protein sequence ID" value="KAK9772694.1"/>
    <property type="molecule type" value="Genomic_DNA"/>
</dbReference>
<evidence type="ECO:0000256" key="2">
    <source>
        <dbReference type="SAM" id="SignalP"/>
    </source>
</evidence>
<gene>
    <name evidence="3" type="ORF">SCAR479_10564</name>
</gene>